<reference evidence="2" key="1">
    <citation type="submission" date="2014-02" db="EMBL/GenBank/DDBJ databases">
        <authorList>
            <person name="Genoscope - CEA"/>
        </authorList>
    </citation>
    <scope>NUCLEOTIDE SEQUENCE</scope>
    <source>
        <strain evidence="2">LS3</strain>
    </source>
</reference>
<evidence type="ECO:0000256" key="1">
    <source>
        <dbReference type="SAM" id="MobiDB-lite"/>
    </source>
</evidence>
<organism evidence="2">
    <name type="scientific">Blastobotrys adeninivorans</name>
    <name type="common">Yeast</name>
    <name type="synonym">Arxula adeninivorans</name>
    <dbReference type="NCBI Taxonomy" id="409370"/>
    <lineage>
        <taxon>Eukaryota</taxon>
        <taxon>Fungi</taxon>
        <taxon>Dikarya</taxon>
        <taxon>Ascomycota</taxon>
        <taxon>Saccharomycotina</taxon>
        <taxon>Dipodascomycetes</taxon>
        <taxon>Dipodascales</taxon>
        <taxon>Trichomonascaceae</taxon>
        <taxon>Blastobotrys</taxon>
    </lineage>
</organism>
<accession>A0A060TB69</accession>
<dbReference type="PANTHER" id="PTHR31749">
    <property type="entry name" value="KINETOCHORE-ASSOCIATED PROTEIN NSL1 HOMOLOG"/>
    <property type="match status" value="1"/>
</dbReference>
<dbReference type="GO" id="GO:0000070">
    <property type="term" value="P:mitotic sister chromatid segregation"/>
    <property type="evidence" value="ECO:0007669"/>
    <property type="project" value="InterPro"/>
</dbReference>
<dbReference type="PANTHER" id="PTHR31749:SF3">
    <property type="entry name" value="KINETOCHORE-ASSOCIATED PROTEIN NSL1 HOMOLOG"/>
    <property type="match status" value="1"/>
</dbReference>
<dbReference type="EMBL" id="HG937692">
    <property type="protein sequence ID" value="CDP36456.1"/>
    <property type="molecule type" value="Genomic_DNA"/>
</dbReference>
<dbReference type="AlphaFoldDB" id="A0A060TB69"/>
<proteinExistence type="predicted"/>
<reference evidence="2" key="2">
    <citation type="submission" date="2014-06" db="EMBL/GenBank/DDBJ databases">
        <title>The complete genome of Blastobotrys (Arxula) adeninivorans LS3 - a yeast of biotechnological interest.</title>
        <authorList>
            <person name="Kunze G."/>
            <person name="Gaillardin C."/>
            <person name="Czernicka M."/>
            <person name="Durrens P."/>
            <person name="Martin T."/>
            <person name="Boer E."/>
            <person name="Gabaldon T."/>
            <person name="Cruz J."/>
            <person name="Talla E."/>
            <person name="Marck C."/>
            <person name="Goffeau A."/>
            <person name="Barbe V."/>
            <person name="Baret P."/>
            <person name="Baronian K."/>
            <person name="Beier S."/>
            <person name="Bleykasten C."/>
            <person name="Bode R."/>
            <person name="Casaregola S."/>
            <person name="Despons L."/>
            <person name="Fairhead C."/>
            <person name="Giersberg M."/>
            <person name="Gierski P."/>
            <person name="Hahnel U."/>
            <person name="Hartmann A."/>
            <person name="Jankowska D."/>
            <person name="Jubin C."/>
            <person name="Jung P."/>
            <person name="Lafontaine I."/>
            <person name="Leh-Louis V."/>
            <person name="Lemaire M."/>
            <person name="Marcet-Houben M."/>
            <person name="Mascher M."/>
            <person name="Morel G."/>
            <person name="Richard G.-F."/>
            <person name="Riechen J."/>
            <person name="Sacerdot C."/>
            <person name="Sarkar A."/>
            <person name="Savel G."/>
            <person name="Schacherer J."/>
            <person name="Sherman D."/>
            <person name="Straub M.-L."/>
            <person name="Stein N."/>
            <person name="Thierry A."/>
            <person name="Trautwein-Schult A."/>
            <person name="Westhof E."/>
            <person name="Worch S."/>
            <person name="Dujon B."/>
            <person name="Souciet J.-L."/>
            <person name="Wincker P."/>
            <person name="Scholz U."/>
            <person name="Neuveglise N."/>
        </authorList>
    </citation>
    <scope>NUCLEOTIDE SEQUENCE</scope>
    <source>
        <strain evidence="2">LS3</strain>
    </source>
</reference>
<protein>
    <submittedName>
        <fullName evidence="2">ARAD1B13398p</fullName>
    </submittedName>
</protein>
<dbReference type="InterPro" id="IPR013950">
    <property type="entry name" value="Mis14/Nsl1"/>
</dbReference>
<feature type="region of interest" description="Disordered" evidence="1">
    <location>
        <begin position="133"/>
        <end position="157"/>
    </location>
</feature>
<dbReference type="Pfam" id="PF08641">
    <property type="entry name" value="Mis14"/>
    <property type="match status" value="1"/>
</dbReference>
<evidence type="ECO:0000313" key="2">
    <source>
        <dbReference type="EMBL" id="CDP36456.1"/>
    </source>
</evidence>
<dbReference type="PhylomeDB" id="A0A060TB69"/>
<gene>
    <name evidence="2" type="ORF">GNLVRS02_ARAD1B13398g</name>
</gene>
<sequence length="213" mass="24717">MERELYSKIELGTDDVRYLRDELLRAGNDKLALHLPSSEEDPLKARVNEHVRGFINKIFEMGRYSMVVDGEDMSERESLVKVLDDREEKIEPFDSDLNAKLRQVYDQVDKKTLEVSNLRRTVPKMVVDEYSNGADANRALTDDKSDDNDDENKLNEQEWMDLNDGDMAETRQTYYEALETLNRMKDAVPTSEAELKNLQSVINHLREPSRVTD</sequence>
<name>A0A060TB69_BLAAD</name>
<dbReference type="GO" id="GO:0000444">
    <property type="term" value="C:MIS12/MIND type complex"/>
    <property type="evidence" value="ECO:0007669"/>
    <property type="project" value="TreeGrafter"/>
</dbReference>